<accession>A0A6B2LR61</accession>
<dbReference type="GO" id="GO:0016020">
    <property type="term" value="C:membrane"/>
    <property type="evidence" value="ECO:0007669"/>
    <property type="project" value="UniProtKB-SubCell"/>
</dbReference>
<evidence type="ECO:0008006" key="4">
    <source>
        <dbReference type="Google" id="ProtNLM"/>
    </source>
</evidence>
<dbReference type="AlphaFoldDB" id="A0A6B2LR61"/>
<feature type="transmembrane region" description="Helical" evidence="2">
    <location>
        <begin position="24"/>
        <end position="47"/>
    </location>
</feature>
<keyword evidence="2" id="KW-0472">Membrane</keyword>
<dbReference type="EMBL" id="GIBP01010740">
    <property type="protein sequence ID" value="NDV39709.1"/>
    <property type="molecule type" value="Transcribed_RNA"/>
</dbReference>
<protein>
    <recommendedName>
        <fullName evidence="4">Receptor expression-enhancing protein</fullName>
    </recommendedName>
</protein>
<dbReference type="Pfam" id="PF03134">
    <property type="entry name" value="TB2_DP1_HVA22"/>
    <property type="match status" value="1"/>
</dbReference>
<organism evidence="3">
    <name type="scientific">Arcella intermedia</name>
    <dbReference type="NCBI Taxonomy" id="1963864"/>
    <lineage>
        <taxon>Eukaryota</taxon>
        <taxon>Amoebozoa</taxon>
        <taxon>Tubulinea</taxon>
        <taxon>Elardia</taxon>
        <taxon>Arcellinida</taxon>
        <taxon>Sphaerothecina</taxon>
        <taxon>Arcellidae</taxon>
        <taxon>Arcella</taxon>
    </lineage>
</organism>
<evidence type="ECO:0000313" key="3">
    <source>
        <dbReference type="EMBL" id="NDV39709.1"/>
    </source>
</evidence>
<reference evidence="3" key="1">
    <citation type="journal article" date="2020" name="J. Eukaryot. Microbiol.">
        <title>De novo Sequencing, Assembly and Annotation of the Transcriptome for the Free-Living Testate Amoeba Arcella intermedia.</title>
        <authorList>
            <person name="Ribeiro G.M."/>
            <person name="Porfirio-Sousa A.L."/>
            <person name="Maurer-Alcala X.X."/>
            <person name="Katz L.A."/>
            <person name="Lahr D.J.G."/>
        </authorList>
    </citation>
    <scope>NUCLEOTIDE SEQUENCE</scope>
</reference>
<comment type="subcellular location">
    <subcellularLocation>
        <location evidence="1">Membrane</location>
        <topology evidence="1">Multi-pass membrane protein</topology>
    </subcellularLocation>
</comment>
<proteinExistence type="inferred from homology"/>
<name>A0A6B2LR61_9EUKA</name>
<sequence length="115" mass="13516">MLYPTYASYKAIESSDTDDDTQWLMYWVVFAIFTVLETVSDVILFWIPYYWQLKLVFFIALQLPQYKLASQIYTQLIKPVLDKNASKIDKLADNPLEKAKEFADKAKEFTKKKAN</sequence>
<comment type="similarity">
    <text evidence="1">Belongs to the DP1 family.</text>
</comment>
<keyword evidence="2" id="KW-0812">Transmembrane</keyword>
<evidence type="ECO:0000256" key="2">
    <source>
        <dbReference type="SAM" id="Phobius"/>
    </source>
</evidence>
<dbReference type="InterPro" id="IPR004345">
    <property type="entry name" value="TB2_DP1_HVA22"/>
</dbReference>
<evidence type="ECO:0000256" key="1">
    <source>
        <dbReference type="RuleBase" id="RU362006"/>
    </source>
</evidence>
<dbReference type="PANTHER" id="PTHR12300">
    <property type="entry name" value="HVA22-LIKE PROTEINS"/>
    <property type="match status" value="1"/>
</dbReference>
<keyword evidence="2" id="KW-1133">Transmembrane helix</keyword>